<protein>
    <submittedName>
        <fullName evidence="3">Uncharacterized protein</fullName>
    </submittedName>
</protein>
<dbReference type="EMBL" id="LAZR01013062">
    <property type="protein sequence ID" value="KKM23734.1"/>
    <property type="molecule type" value="Genomic_DNA"/>
</dbReference>
<proteinExistence type="predicted"/>
<accession>A0A0F9IUN9</accession>
<feature type="coiled-coil region" evidence="1">
    <location>
        <begin position="82"/>
        <end position="143"/>
    </location>
</feature>
<sequence>MVDIAGKGKQGFRKLEGDLVGALPIVRGGQALQDADPIKDFTTIRNEMLHDLVDNTRHQAKRRLQVEDRESEIEGVESELRLDEAKGKLEELREGRRVAKADGSSSAVMEMLFAHLDAQGKGVEEMRHQLEGMRQDKQAVLLEKLIGEVNTRIGGLERRATEGAQSKDTEGDFLDQVEKVMTFRTRIQELFPQAVMPESGQSLTQLALVHQQKMSENPSRPDSLRNPMSKW</sequence>
<evidence type="ECO:0000256" key="2">
    <source>
        <dbReference type="SAM" id="MobiDB-lite"/>
    </source>
</evidence>
<comment type="caution">
    <text evidence="3">The sequence shown here is derived from an EMBL/GenBank/DDBJ whole genome shotgun (WGS) entry which is preliminary data.</text>
</comment>
<keyword evidence="1" id="KW-0175">Coiled coil</keyword>
<organism evidence="3">
    <name type="scientific">marine sediment metagenome</name>
    <dbReference type="NCBI Taxonomy" id="412755"/>
    <lineage>
        <taxon>unclassified sequences</taxon>
        <taxon>metagenomes</taxon>
        <taxon>ecological metagenomes</taxon>
    </lineage>
</organism>
<feature type="region of interest" description="Disordered" evidence="2">
    <location>
        <begin position="210"/>
        <end position="231"/>
    </location>
</feature>
<name>A0A0F9IUN9_9ZZZZ</name>
<reference evidence="3" key="1">
    <citation type="journal article" date="2015" name="Nature">
        <title>Complex archaea that bridge the gap between prokaryotes and eukaryotes.</title>
        <authorList>
            <person name="Spang A."/>
            <person name="Saw J.H."/>
            <person name="Jorgensen S.L."/>
            <person name="Zaremba-Niedzwiedzka K."/>
            <person name="Martijn J."/>
            <person name="Lind A.E."/>
            <person name="van Eijk R."/>
            <person name="Schleper C."/>
            <person name="Guy L."/>
            <person name="Ettema T.J."/>
        </authorList>
    </citation>
    <scope>NUCLEOTIDE SEQUENCE</scope>
</reference>
<gene>
    <name evidence="3" type="ORF">LCGC14_1612180</name>
</gene>
<dbReference type="AlphaFoldDB" id="A0A0F9IUN9"/>
<evidence type="ECO:0000313" key="3">
    <source>
        <dbReference type="EMBL" id="KKM23734.1"/>
    </source>
</evidence>
<evidence type="ECO:0000256" key="1">
    <source>
        <dbReference type="SAM" id="Coils"/>
    </source>
</evidence>